<keyword evidence="3" id="KW-0539">Nucleus</keyword>
<sequence>MPIRRSGRRSGAQKSYANDPFKAIGLEDSGDEENTERSVGPSVKEKGKAKKRKRESDDEFDEDAVIESNEDEDEPSENEASQSDEPGQEEEEEEEEPAQSVIVNRPSVASSNRTGRYRERKFDGSLRFLPQETHSRGVYNPSEHVSKSMHIKLSFGSDDRDLLAVVNARSRFTTGIDSIFPTRASLDKGPTATDYGPGNTHGVYAADLEREATAGWDWYYDKYGSSFRKRQRLDNISQRQAQEKFLVKPKKNSLKVIYGPGDGPTSAQLPHHESINFGNAWKNRDETHKIGKKDATKKKGRKKTTGEAPDDELAGNESSIEETRRKNRYGWFLNVSGKIQAMSWAPNQSRMTQYLAVSVPINSDQEHQYNPPGPPTVSPAFSPSPPYPGAIQIWSFEAEKREDYITKTLDVAQRPKLRLVLCMEFGHIRKLNWCSIPRKKREEDEKDNTRSLGLLSCVFSDGRIRILDVKVNKKSETTEYLYVHSAAFTAIPSPTVSTCMAWLSPTDIVVGCANGSVSVYNILTCDTSRPDKAPIPYINFPVHMTYINNIQTGYPQHPQLISTVSMDGNTRLTSLGDPSKDVVDTQRQRMGTTHISYNPFLQAFISSDENDFVRGLSVRRFYTSTSIGRLPSTVSAIANGSRWHPSTIVGSTEGSVFILNALRRFMHSKEPHFHARWFLHEWARGKDDQTPDTVRFTDEVEVEGLNLTRATRGDGRVVNGVMGITVYDEPQHVLALEWNPNQDCAGWVAAGMGSGLIRVEDLAMFH</sequence>
<feature type="region of interest" description="Disordered" evidence="4">
    <location>
        <begin position="277"/>
        <end position="321"/>
    </location>
</feature>
<comment type="subcellular location">
    <subcellularLocation>
        <location evidence="1">Nucleus</location>
    </subcellularLocation>
</comment>
<dbReference type="GeneID" id="55991869"/>
<dbReference type="PANTHER" id="PTHR15052:SF2">
    <property type="entry name" value="GENERAL TRANSCRIPTION FACTOR 3C POLYPEPTIDE 2"/>
    <property type="match status" value="1"/>
</dbReference>
<dbReference type="GO" id="GO:0006383">
    <property type="term" value="P:transcription by RNA polymerase III"/>
    <property type="evidence" value="ECO:0007669"/>
    <property type="project" value="TreeGrafter"/>
</dbReference>
<dbReference type="RefSeq" id="XP_035343437.1">
    <property type="nucleotide sequence ID" value="XM_035487544.1"/>
</dbReference>
<feature type="compositionally biased region" description="Acidic residues" evidence="4">
    <location>
        <begin position="86"/>
        <end position="97"/>
    </location>
</feature>
<name>A0A7H8QTI7_TALRU</name>
<feature type="region of interest" description="Disordered" evidence="4">
    <location>
        <begin position="1"/>
        <end position="117"/>
    </location>
</feature>
<organism evidence="5 6">
    <name type="scientific">Talaromyces rugulosus</name>
    <name type="common">Penicillium rugulosum</name>
    <dbReference type="NCBI Taxonomy" id="121627"/>
    <lineage>
        <taxon>Eukaryota</taxon>
        <taxon>Fungi</taxon>
        <taxon>Dikarya</taxon>
        <taxon>Ascomycota</taxon>
        <taxon>Pezizomycotina</taxon>
        <taxon>Eurotiomycetes</taxon>
        <taxon>Eurotiomycetidae</taxon>
        <taxon>Eurotiales</taxon>
        <taxon>Trichocomaceae</taxon>
        <taxon>Talaromyces</taxon>
        <taxon>Talaromyces sect. Islandici</taxon>
    </lineage>
</organism>
<dbReference type="AlphaFoldDB" id="A0A7H8QTI7"/>
<protein>
    <recommendedName>
        <fullName evidence="7">Transcription factor TFIIIC complex subunit Tfc6</fullName>
    </recommendedName>
</protein>
<keyword evidence="2" id="KW-0804">Transcription</keyword>
<evidence type="ECO:0000256" key="4">
    <source>
        <dbReference type="SAM" id="MobiDB-lite"/>
    </source>
</evidence>
<dbReference type="OrthoDB" id="4703at2759"/>
<accession>A0A7H8QTI7</accession>
<dbReference type="EMBL" id="CP055899">
    <property type="protein sequence ID" value="QKX57259.1"/>
    <property type="molecule type" value="Genomic_DNA"/>
</dbReference>
<dbReference type="GO" id="GO:0005634">
    <property type="term" value="C:nucleus"/>
    <property type="evidence" value="ECO:0007669"/>
    <property type="project" value="UniProtKB-SubCell"/>
</dbReference>
<dbReference type="Proteomes" id="UP000509510">
    <property type="component" value="Chromosome II"/>
</dbReference>
<feature type="compositionally biased region" description="Basic and acidic residues" evidence="4">
    <location>
        <begin position="282"/>
        <end position="294"/>
    </location>
</feature>
<dbReference type="InterPro" id="IPR015943">
    <property type="entry name" value="WD40/YVTN_repeat-like_dom_sf"/>
</dbReference>
<dbReference type="PANTHER" id="PTHR15052">
    <property type="entry name" value="RNA POLYMERASE III TRANSCRIPTION INITIATION FACTOR COMPLEX SUBUNIT"/>
    <property type="match status" value="1"/>
</dbReference>
<evidence type="ECO:0000313" key="5">
    <source>
        <dbReference type="EMBL" id="QKX57259.1"/>
    </source>
</evidence>
<proteinExistence type="predicted"/>
<dbReference type="InterPro" id="IPR052416">
    <property type="entry name" value="GTF3C_component"/>
</dbReference>
<dbReference type="GO" id="GO:0000127">
    <property type="term" value="C:transcription factor TFIIIC complex"/>
    <property type="evidence" value="ECO:0007669"/>
    <property type="project" value="TreeGrafter"/>
</dbReference>
<evidence type="ECO:0000313" key="6">
    <source>
        <dbReference type="Proteomes" id="UP000509510"/>
    </source>
</evidence>
<dbReference type="InterPro" id="IPR036322">
    <property type="entry name" value="WD40_repeat_dom_sf"/>
</dbReference>
<dbReference type="KEGG" id="trg:TRUGW13939_04368"/>
<dbReference type="SUPFAM" id="SSF50978">
    <property type="entry name" value="WD40 repeat-like"/>
    <property type="match status" value="1"/>
</dbReference>
<reference evidence="6" key="1">
    <citation type="submission" date="2020-06" db="EMBL/GenBank/DDBJ databases">
        <title>A chromosome-scale genome assembly of Talaromyces rugulosus W13939.</title>
        <authorList>
            <person name="Wang B."/>
            <person name="Guo L."/>
            <person name="Ye K."/>
            <person name="Wang L."/>
        </authorList>
    </citation>
    <scope>NUCLEOTIDE SEQUENCE [LARGE SCALE GENOMIC DNA]</scope>
    <source>
        <strain evidence="6">W13939</strain>
    </source>
</reference>
<feature type="compositionally biased region" description="Acidic residues" evidence="4">
    <location>
        <begin position="57"/>
        <end position="77"/>
    </location>
</feature>
<dbReference type="Gene3D" id="2.130.10.10">
    <property type="entry name" value="YVTN repeat-like/Quinoprotein amine dehydrogenase"/>
    <property type="match status" value="1"/>
</dbReference>
<evidence type="ECO:0000256" key="2">
    <source>
        <dbReference type="ARBA" id="ARBA00023163"/>
    </source>
</evidence>
<keyword evidence="6" id="KW-1185">Reference proteome</keyword>
<gene>
    <name evidence="5" type="ORF">TRUGW13939_04368</name>
</gene>
<evidence type="ECO:0000256" key="1">
    <source>
        <dbReference type="ARBA" id="ARBA00004123"/>
    </source>
</evidence>
<evidence type="ECO:0008006" key="7">
    <source>
        <dbReference type="Google" id="ProtNLM"/>
    </source>
</evidence>
<evidence type="ECO:0000256" key="3">
    <source>
        <dbReference type="ARBA" id="ARBA00023242"/>
    </source>
</evidence>